<dbReference type="InterPro" id="IPR050855">
    <property type="entry name" value="NDM-1-like"/>
</dbReference>
<sequence length="223" mass="23908">MATELADGLWWFDLGNVNSFLADDDGDLTLIDAGTPFDSGDIARGVSEAGYSVDDIDRVLLTHYDFDHVGALARLPFEAPVFAGKADAPILSGSETPDWRNHKGALQRVVGSLVSAPESEIRSVEDGDEIGSFTAYSTPGHSPGHIAYISEPLGVAFLGDLVMESHGELKPSSWAMSYDTDDVRDSIVSLAERAPDFEVVGMGHGVPFVRDGSARLQELAERL</sequence>
<dbReference type="PANTHER" id="PTHR42951">
    <property type="entry name" value="METALLO-BETA-LACTAMASE DOMAIN-CONTAINING"/>
    <property type="match status" value="1"/>
</dbReference>
<dbReference type="Gene3D" id="3.60.15.10">
    <property type="entry name" value="Ribonuclease Z/Hydroxyacylglutathione hydrolase-like"/>
    <property type="match status" value="1"/>
</dbReference>
<accession>A0AAV3UEK5</accession>
<dbReference type="GeneID" id="68612008"/>
<proteinExistence type="predicted"/>
<comment type="caution">
    <text evidence="2">The sequence shown here is derived from an EMBL/GenBank/DDBJ whole genome shotgun (WGS) entry which is preliminary data.</text>
</comment>
<evidence type="ECO:0000313" key="2">
    <source>
        <dbReference type="EMBL" id="GAA5045781.1"/>
    </source>
</evidence>
<evidence type="ECO:0000313" key="3">
    <source>
        <dbReference type="Proteomes" id="UP001501729"/>
    </source>
</evidence>
<dbReference type="PANTHER" id="PTHR42951:SF4">
    <property type="entry name" value="ACYL-COENZYME A THIOESTERASE MBLAC2"/>
    <property type="match status" value="1"/>
</dbReference>
<dbReference type="EMBL" id="BAABKX010000001">
    <property type="protein sequence ID" value="GAA5045781.1"/>
    <property type="molecule type" value="Genomic_DNA"/>
</dbReference>
<dbReference type="SUPFAM" id="SSF56281">
    <property type="entry name" value="Metallo-hydrolase/oxidoreductase"/>
    <property type="match status" value="1"/>
</dbReference>
<dbReference type="RefSeq" id="WP_227776205.1">
    <property type="nucleotide sequence ID" value="NZ_BAABKX010000001.1"/>
</dbReference>
<name>A0AAV3UEK5_9EURY</name>
<keyword evidence="3" id="KW-1185">Reference proteome</keyword>
<dbReference type="Pfam" id="PF00753">
    <property type="entry name" value="Lactamase_B"/>
    <property type="match status" value="1"/>
</dbReference>
<dbReference type="InterPro" id="IPR036866">
    <property type="entry name" value="RibonucZ/Hydroxyglut_hydro"/>
</dbReference>
<reference evidence="2 3" key="1">
    <citation type="journal article" date="2019" name="Int. J. Syst. Evol. Microbiol.">
        <title>The Global Catalogue of Microorganisms (GCM) 10K type strain sequencing project: providing services to taxonomists for standard genome sequencing and annotation.</title>
        <authorList>
            <consortium name="The Broad Institute Genomics Platform"/>
            <consortium name="The Broad Institute Genome Sequencing Center for Infectious Disease"/>
            <person name="Wu L."/>
            <person name="Ma J."/>
        </authorList>
    </citation>
    <scope>NUCLEOTIDE SEQUENCE [LARGE SCALE GENOMIC DNA]</scope>
    <source>
        <strain evidence="2 3">JCM 17504</strain>
    </source>
</reference>
<gene>
    <name evidence="2" type="ORF">GCM10025751_14210</name>
</gene>
<organism evidence="2 3">
    <name type="scientific">Haladaptatus pallidirubidus</name>
    <dbReference type="NCBI Taxonomy" id="1008152"/>
    <lineage>
        <taxon>Archaea</taxon>
        <taxon>Methanobacteriati</taxon>
        <taxon>Methanobacteriota</taxon>
        <taxon>Stenosarchaea group</taxon>
        <taxon>Halobacteria</taxon>
        <taxon>Halobacteriales</taxon>
        <taxon>Haladaptataceae</taxon>
        <taxon>Haladaptatus</taxon>
    </lineage>
</organism>
<evidence type="ECO:0000259" key="1">
    <source>
        <dbReference type="SMART" id="SM00849"/>
    </source>
</evidence>
<dbReference type="AlphaFoldDB" id="A0AAV3UEK5"/>
<dbReference type="SMART" id="SM00849">
    <property type="entry name" value="Lactamase_B"/>
    <property type="match status" value="1"/>
</dbReference>
<dbReference type="InterPro" id="IPR001279">
    <property type="entry name" value="Metallo-B-lactamas"/>
</dbReference>
<protein>
    <submittedName>
        <fullName evidence="2">MBL fold metallo-hydrolase</fullName>
    </submittedName>
</protein>
<feature type="domain" description="Metallo-beta-lactamase" evidence="1">
    <location>
        <begin position="16"/>
        <end position="204"/>
    </location>
</feature>
<dbReference type="CDD" id="cd07721">
    <property type="entry name" value="yflN-like_MBL-fold"/>
    <property type="match status" value="1"/>
</dbReference>
<dbReference type="Proteomes" id="UP001501729">
    <property type="component" value="Unassembled WGS sequence"/>
</dbReference>